<protein>
    <submittedName>
        <fullName evidence="1">Uncharacterized protein</fullName>
    </submittedName>
</protein>
<evidence type="ECO:0000313" key="1">
    <source>
        <dbReference type="EMBL" id="AEO33187.1"/>
    </source>
</evidence>
<dbReference type="InterPro" id="IPR012674">
    <property type="entry name" value="Calycin"/>
</dbReference>
<dbReference type="AlphaFoldDB" id="G3MI69"/>
<dbReference type="Gene3D" id="2.40.128.20">
    <property type="match status" value="1"/>
</dbReference>
<name>G3MI69_AMBMU</name>
<reference evidence="1" key="1">
    <citation type="journal article" date="2011" name="PLoS ONE">
        <title>A deep insight into the sialotranscriptome of the gulf coast tick, Amblyomma maculatum.</title>
        <authorList>
            <person name="Karim S."/>
            <person name="Singh P."/>
            <person name="Ribeiro J.M."/>
        </authorList>
    </citation>
    <scope>NUCLEOTIDE SEQUENCE</scope>
    <source>
        <tissue evidence="1">Salivary gland</tissue>
    </source>
</reference>
<feature type="non-terminal residue" evidence="1">
    <location>
        <position position="1"/>
    </location>
</feature>
<dbReference type="EMBL" id="JO841570">
    <property type="protein sequence ID" value="AEO33187.1"/>
    <property type="molecule type" value="mRNA"/>
</dbReference>
<sequence length="159" mass="19114">TENFVDTEEPIWTFYTSVRARHTCKVDVKYRITRSSVYFHRLFYYKHLKYKFQVQGELFPPAPEEPYAMLIGRPGGPRRGYEQLLYSSPTNSCSVVKMSYSLHNFDQYFRFDLRVRNSSIKKGPTLKCVDVYRKHAERHRQASQEIYNHRCQQILRYQP</sequence>
<organism evidence="1">
    <name type="scientific">Amblyomma maculatum</name>
    <name type="common">Gulf Coast tick</name>
    <dbReference type="NCBI Taxonomy" id="34609"/>
    <lineage>
        <taxon>Eukaryota</taxon>
        <taxon>Metazoa</taxon>
        <taxon>Ecdysozoa</taxon>
        <taxon>Arthropoda</taxon>
        <taxon>Chelicerata</taxon>
        <taxon>Arachnida</taxon>
        <taxon>Acari</taxon>
        <taxon>Parasitiformes</taxon>
        <taxon>Ixodida</taxon>
        <taxon>Ixodoidea</taxon>
        <taxon>Ixodidae</taxon>
        <taxon>Amblyomminae</taxon>
        <taxon>Amblyomma</taxon>
    </lineage>
</organism>
<proteinExistence type="evidence at transcript level"/>
<accession>G3MI69</accession>